<dbReference type="GO" id="GO:0004065">
    <property type="term" value="F:arylsulfatase activity"/>
    <property type="evidence" value="ECO:0007669"/>
    <property type="project" value="UniProtKB-EC"/>
</dbReference>
<dbReference type="SUPFAM" id="SSF53649">
    <property type="entry name" value="Alkaline phosphatase-like"/>
    <property type="match status" value="1"/>
</dbReference>
<feature type="chain" id="PRO_5022821762" evidence="3">
    <location>
        <begin position="26"/>
        <end position="443"/>
    </location>
</feature>
<feature type="signal peptide" evidence="3">
    <location>
        <begin position="1"/>
        <end position="25"/>
    </location>
</feature>
<proteinExistence type="inferred from homology"/>
<sequence length="443" mass="49038" precursor="true">MDSPNPNLRSAALLVFLLLASVANAADKPNILIVFTDDQGYGDLGCYGSETNKTPRLDQLAAEGTRFTSFYSQTVCGPSRSALLTGRYPLRSKGWGMPASEITFAELIRPAGYQTACIGKWDVSNRKAILDRMPLAQGFDYYFGTLGANDGGNVRFHENNEPAGATDDMGSLTTLYTDKAIDFLKEKRDPEKPFVLYLAHTMMHTIIDASDRFRGQSDGGLYGDVVEEFDYETGRLLDVLDELGLSENTLVIYTSDNGPWNQPKYTDRKKGHPKGSIFWGASGPLRNGKGSPYEGGYRLPCIVRWPGKVPAGRVSDAMFATIDFMPTFANLAGFEVPTDRRIDGIDQTDLLLGKRDTGREHFYFNNAGVRLGNLKYLKPDAYFHGYAIEDDRPKIEELYDLESDLGEQTNLAAKEPEKVAKLRALMKSIEGSDPPETSPIQIK</sequence>
<dbReference type="EMBL" id="CP036264">
    <property type="protein sequence ID" value="QEG02220.1"/>
    <property type="molecule type" value="Genomic_DNA"/>
</dbReference>
<dbReference type="PANTHER" id="PTHR42693:SF53">
    <property type="entry name" value="ENDO-4-O-SULFATASE"/>
    <property type="match status" value="1"/>
</dbReference>
<dbReference type="Pfam" id="PF00884">
    <property type="entry name" value="Sulfatase"/>
    <property type="match status" value="1"/>
</dbReference>
<evidence type="ECO:0000259" key="4">
    <source>
        <dbReference type="Pfam" id="PF00884"/>
    </source>
</evidence>
<keyword evidence="2 5" id="KW-0378">Hydrolase</keyword>
<dbReference type="PANTHER" id="PTHR42693">
    <property type="entry name" value="ARYLSULFATASE FAMILY MEMBER"/>
    <property type="match status" value="1"/>
</dbReference>
<keyword evidence="3" id="KW-0732">Signal</keyword>
<evidence type="ECO:0000256" key="3">
    <source>
        <dbReference type="SAM" id="SignalP"/>
    </source>
</evidence>
<dbReference type="CDD" id="cd16026">
    <property type="entry name" value="GALNS_like"/>
    <property type="match status" value="1"/>
</dbReference>
<gene>
    <name evidence="5" type="primary">atsA_79</name>
    <name evidence="5" type="ORF">Mal15_63060</name>
</gene>
<evidence type="ECO:0000256" key="1">
    <source>
        <dbReference type="ARBA" id="ARBA00008779"/>
    </source>
</evidence>
<name>A0A5B9MPD8_9BACT</name>
<dbReference type="Proteomes" id="UP000321353">
    <property type="component" value="Chromosome"/>
</dbReference>
<reference evidence="5 6" key="1">
    <citation type="submission" date="2019-02" db="EMBL/GenBank/DDBJ databases">
        <title>Planctomycetal bacteria perform biofilm scaping via a novel small molecule.</title>
        <authorList>
            <person name="Jeske O."/>
            <person name="Boedeker C."/>
            <person name="Wiegand S."/>
            <person name="Breitling P."/>
            <person name="Kallscheuer N."/>
            <person name="Jogler M."/>
            <person name="Rohde M."/>
            <person name="Petersen J."/>
            <person name="Medema M.H."/>
            <person name="Surup F."/>
            <person name="Jogler C."/>
        </authorList>
    </citation>
    <scope>NUCLEOTIDE SEQUENCE [LARGE SCALE GENOMIC DNA]</scope>
    <source>
        <strain evidence="5 6">Mal15</strain>
    </source>
</reference>
<organism evidence="5 6">
    <name type="scientific">Stieleria maiorica</name>
    <dbReference type="NCBI Taxonomy" id="2795974"/>
    <lineage>
        <taxon>Bacteria</taxon>
        <taxon>Pseudomonadati</taxon>
        <taxon>Planctomycetota</taxon>
        <taxon>Planctomycetia</taxon>
        <taxon>Pirellulales</taxon>
        <taxon>Pirellulaceae</taxon>
        <taxon>Stieleria</taxon>
    </lineage>
</organism>
<dbReference type="KEGG" id="smam:Mal15_63060"/>
<keyword evidence="6" id="KW-1185">Reference proteome</keyword>
<dbReference type="EC" id="3.1.6.1" evidence="5"/>
<dbReference type="AlphaFoldDB" id="A0A5B9MPD8"/>
<dbReference type="Gene3D" id="3.30.1120.10">
    <property type="match status" value="1"/>
</dbReference>
<evidence type="ECO:0000313" key="5">
    <source>
        <dbReference type="EMBL" id="QEG02220.1"/>
    </source>
</evidence>
<evidence type="ECO:0000313" key="6">
    <source>
        <dbReference type="Proteomes" id="UP000321353"/>
    </source>
</evidence>
<evidence type="ECO:0000256" key="2">
    <source>
        <dbReference type="ARBA" id="ARBA00022801"/>
    </source>
</evidence>
<feature type="domain" description="Sulfatase N-terminal" evidence="4">
    <location>
        <begin position="29"/>
        <end position="333"/>
    </location>
</feature>
<comment type="similarity">
    <text evidence="1">Belongs to the sulfatase family.</text>
</comment>
<dbReference type="InterPro" id="IPR017850">
    <property type="entry name" value="Alkaline_phosphatase_core_sf"/>
</dbReference>
<dbReference type="InterPro" id="IPR050738">
    <property type="entry name" value="Sulfatase"/>
</dbReference>
<accession>A0A5B9MPD8</accession>
<dbReference type="RefSeq" id="WP_147871188.1">
    <property type="nucleotide sequence ID" value="NZ_CP036264.1"/>
</dbReference>
<dbReference type="Gene3D" id="3.40.720.10">
    <property type="entry name" value="Alkaline Phosphatase, subunit A"/>
    <property type="match status" value="1"/>
</dbReference>
<dbReference type="InterPro" id="IPR000917">
    <property type="entry name" value="Sulfatase_N"/>
</dbReference>
<protein>
    <submittedName>
        <fullName evidence="5">Arylsulfatase</fullName>
        <ecNumber evidence="5">3.1.6.1</ecNumber>
    </submittedName>
</protein>